<dbReference type="Proteomes" id="UP001235939">
    <property type="component" value="Chromosome 03"/>
</dbReference>
<gene>
    <name evidence="3" type="ORF">LAZ67_3002551</name>
</gene>
<keyword evidence="4" id="KW-1185">Reference proteome</keyword>
<evidence type="ECO:0000256" key="1">
    <source>
        <dbReference type="SAM" id="MobiDB-lite"/>
    </source>
</evidence>
<dbReference type="EMBL" id="CP092865">
    <property type="protein sequence ID" value="UYV64951.1"/>
    <property type="molecule type" value="Genomic_DNA"/>
</dbReference>
<organism evidence="3 4">
    <name type="scientific">Cordylochernes scorpioides</name>
    <dbReference type="NCBI Taxonomy" id="51811"/>
    <lineage>
        <taxon>Eukaryota</taxon>
        <taxon>Metazoa</taxon>
        <taxon>Ecdysozoa</taxon>
        <taxon>Arthropoda</taxon>
        <taxon>Chelicerata</taxon>
        <taxon>Arachnida</taxon>
        <taxon>Pseudoscorpiones</taxon>
        <taxon>Cheliferoidea</taxon>
        <taxon>Chernetidae</taxon>
        <taxon>Cordylochernes</taxon>
    </lineage>
</organism>
<proteinExistence type="predicted"/>
<evidence type="ECO:0000313" key="3">
    <source>
        <dbReference type="EMBL" id="UYV64951.1"/>
    </source>
</evidence>
<feature type="domain" description="DUF5641" evidence="2">
    <location>
        <begin position="2"/>
        <end position="42"/>
    </location>
</feature>
<protein>
    <recommendedName>
        <fullName evidence="2">DUF5641 domain-containing protein</fullName>
    </recommendedName>
</protein>
<evidence type="ECO:0000313" key="4">
    <source>
        <dbReference type="Proteomes" id="UP001235939"/>
    </source>
</evidence>
<dbReference type="InterPro" id="IPR040676">
    <property type="entry name" value="DUF5641"/>
</dbReference>
<evidence type="ECO:0000259" key="2">
    <source>
        <dbReference type="Pfam" id="PF18701"/>
    </source>
</evidence>
<reference evidence="3 4" key="1">
    <citation type="submission" date="2022-01" db="EMBL/GenBank/DDBJ databases">
        <title>A chromosomal length assembly of Cordylochernes scorpioides.</title>
        <authorList>
            <person name="Zeh D."/>
            <person name="Zeh J."/>
        </authorList>
    </citation>
    <scope>NUCLEOTIDE SEQUENCE [LARGE SCALE GENOMIC DNA]</scope>
    <source>
        <strain evidence="3">IN4F17</strain>
        <tissue evidence="3">Whole Body</tissue>
    </source>
</reference>
<accession>A0ABY6K9M7</accession>
<dbReference type="Pfam" id="PF18701">
    <property type="entry name" value="DUF5641"/>
    <property type="match status" value="1"/>
</dbReference>
<sequence length="172" mass="18930">MYWSLGRITKVFPGADGKVRVVEVKTKHQERLTRTVSKIVPLPFDEDYVSPPGWSRAEKTKDIGFAACSDGAVRHLERTLSQASPTRPGNQGDAEEHSPSKSTAGHGTMDQCVYVEHCPELSQHQYIRVLDKLARGSNTFQFAKMNGHVLVGLATKALAERLIEEGLVIMGA</sequence>
<feature type="region of interest" description="Disordered" evidence="1">
    <location>
        <begin position="79"/>
        <end position="106"/>
    </location>
</feature>
<feature type="compositionally biased region" description="Polar residues" evidence="1">
    <location>
        <begin position="79"/>
        <end position="89"/>
    </location>
</feature>
<name>A0ABY6K9M7_9ARAC</name>